<dbReference type="HOGENOM" id="CLU_027562_32_0_6"/>
<gene>
    <name evidence="4" type="ordered locus">VSAL_I0397</name>
</gene>
<keyword evidence="2" id="KW-0233">DNA recombination</keyword>
<dbReference type="PANTHER" id="PTHR30349">
    <property type="entry name" value="PHAGE INTEGRASE-RELATED"/>
    <property type="match status" value="1"/>
</dbReference>
<evidence type="ECO:0000256" key="2">
    <source>
        <dbReference type="ARBA" id="ARBA00023172"/>
    </source>
</evidence>
<dbReference type="CDD" id="cd00796">
    <property type="entry name" value="INT_Rci_Hp1_C"/>
    <property type="match status" value="1"/>
</dbReference>
<dbReference type="eggNOG" id="COG0582">
    <property type="taxonomic scope" value="Bacteria"/>
</dbReference>
<reference evidence="4 5" key="1">
    <citation type="journal article" date="2008" name="BMC Genomics">
        <title>The genome sequence of the fish pathogen Aliivibrio salmonicida strain LFI1238 shows extensive evidence of gene decay.</title>
        <authorList>
            <person name="Hjerde E."/>
            <person name="Lorentzen M.S."/>
            <person name="Holden M.T."/>
            <person name="Seeger K."/>
            <person name="Paulsen S."/>
            <person name="Bason N."/>
            <person name="Churcher C."/>
            <person name="Harris D."/>
            <person name="Norbertczak H."/>
            <person name="Quail M.A."/>
            <person name="Sanders S."/>
            <person name="Thurston S."/>
            <person name="Parkhill J."/>
            <person name="Willassen N.P."/>
            <person name="Thomson N.R."/>
        </authorList>
    </citation>
    <scope>NUCLEOTIDE SEQUENCE [LARGE SCALE GENOMIC DNA]</scope>
    <source>
        <strain evidence="4 5">LFI1238</strain>
    </source>
</reference>
<dbReference type="InterPro" id="IPR050090">
    <property type="entry name" value="Tyrosine_recombinase_XerCD"/>
</dbReference>
<dbReference type="InterPro" id="IPR011010">
    <property type="entry name" value="DNA_brk_join_enz"/>
</dbReference>
<dbReference type="Pfam" id="PF00589">
    <property type="entry name" value="Phage_integrase"/>
    <property type="match status" value="1"/>
</dbReference>
<evidence type="ECO:0000259" key="3">
    <source>
        <dbReference type="PROSITE" id="PS51898"/>
    </source>
</evidence>
<evidence type="ECO:0000313" key="4">
    <source>
        <dbReference type="EMBL" id="CAQ78082.1"/>
    </source>
</evidence>
<dbReference type="GO" id="GO:0015074">
    <property type="term" value="P:DNA integration"/>
    <property type="evidence" value="ECO:0007669"/>
    <property type="project" value="UniProtKB-KW"/>
</dbReference>
<keyword evidence="1" id="KW-0229">DNA integration</keyword>
<protein>
    <submittedName>
        <fullName evidence="4">Shufflon-specific DNA recombinase</fullName>
    </submittedName>
</protein>
<feature type="domain" description="Tyr recombinase" evidence="3">
    <location>
        <begin position="180"/>
        <end position="353"/>
    </location>
</feature>
<organism evidence="4 5">
    <name type="scientific">Aliivibrio salmonicida (strain LFI1238)</name>
    <name type="common">Vibrio salmonicida (strain LFI1238)</name>
    <dbReference type="NCBI Taxonomy" id="316275"/>
    <lineage>
        <taxon>Bacteria</taxon>
        <taxon>Pseudomonadati</taxon>
        <taxon>Pseudomonadota</taxon>
        <taxon>Gammaproteobacteria</taxon>
        <taxon>Vibrionales</taxon>
        <taxon>Vibrionaceae</taxon>
        <taxon>Aliivibrio</taxon>
    </lineage>
</organism>
<dbReference type="Gene3D" id="1.10.443.10">
    <property type="entry name" value="Intergrase catalytic core"/>
    <property type="match status" value="1"/>
</dbReference>
<dbReference type="EMBL" id="FM178379">
    <property type="protein sequence ID" value="CAQ78082.1"/>
    <property type="molecule type" value="Genomic_DNA"/>
</dbReference>
<accession>B6ELL9</accession>
<dbReference type="PROSITE" id="PS51898">
    <property type="entry name" value="TYR_RECOMBINASE"/>
    <property type="match status" value="1"/>
</dbReference>
<dbReference type="RefSeq" id="WP_012549222.1">
    <property type="nucleotide sequence ID" value="NC_011312.1"/>
</dbReference>
<dbReference type="InterPro" id="IPR002104">
    <property type="entry name" value="Integrase_catalytic"/>
</dbReference>
<proteinExistence type="predicted"/>
<sequence length="353" mass="40562">MATKTIETVKRKNGTSYKARVRLTSYGKTIAEYCQCFNLYIDAKKWSEKIAKEADSKGATWLNAQKNPKKILISDVLLMVLTRSPTAENLKKSKRSNLKKLQSYPIAKIPLTSLTAKHLFEHCVLRCQTVKPQTVAHDLSNLSTALKDASVFFDLPFDSSVFTNAYSSLQRHGFIARSDIRTRRPNKNELKLIIDELSLNRKNYLLHIFELTLETALRRGEITKLRWQDFNLKNKTLTVRGRKHPCNSKRQTTTIPLSKKAVEILIKIPKNIESDLIFTIKSASISTNWRKLMKKLKIKDLHFHDLRAEAACRFFELGLTPVEIAKITGHRDINILMNIYLRLKVSPERLLVA</sequence>
<dbReference type="GO" id="GO:0006310">
    <property type="term" value="P:DNA recombination"/>
    <property type="evidence" value="ECO:0007669"/>
    <property type="project" value="UniProtKB-KW"/>
</dbReference>
<dbReference type="KEGG" id="vsa:VSAL_I0397"/>
<dbReference type="PANTHER" id="PTHR30349:SF94">
    <property type="entry name" value="INTEGRASE_RECOMBINASE HI_1414-RELATED"/>
    <property type="match status" value="1"/>
</dbReference>
<evidence type="ECO:0000256" key="1">
    <source>
        <dbReference type="ARBA" id="ARBA00022908"/>
    </source>
</evidence>
<dbReference type="SUPFAM" id="SSF56349">
    <property type="entry name" value="DNA breaking-rejoining enzymes"/>
    <property type="match status" value="1"/>
</dbReference>
<dbReference type="GO" id="GO:0003677">
    <property type="term" value="F:DNA binding"/>
    <property type="evidence" value="ECO:0007669"/>
    <property type="project" value="InterPro"/>
</dbReference>
<keyword evidence="5" id="KW-1185">Reference proteome</keyword>
<dbReference type="Proteomes" id="UP000001730">
    <property type="component" value="Chromosome 1"/>
</dbReference>
<name>B6ELL9_ALISL</name>
<evidence type="ECO:0000313" key="5">
    <source>
        <dbReference type="Proteomes" id="UP000001730"/>
    </source>
</evidence>
<dbReference type="AlphaFoldDB" id="B6ELL9"/>
<dbReference type="InterPro" id="IPR013762">
    <property type="entry name" value="Integrase-like_cat_sf"/>
</dbReference>